<evidence type="ECO:0000313" key="3">
    <source>
        <dbReference type="Proteomes" id="UP001566331"/>
    </source>
</evidence>
<protein>
    <recommendedName>
        <fullName evidence="4">Secreted protein</fullName>
    </recommendedName>
</protein>
<feature type="chain" id="PRO_5047301710" description="Secreted protein" evidence="1">
    <location>
        <begin position="21"/>
        <end position="126"/>
    </location>
</feature>
<proteinExistence type="predicted"/>
<keyword evidence="3" id="KW-1185">Reference proteome</keyword>
<dbReference type="RefSeq" id="WP_370562431.1">
    <property type="nucleotide sequence ID" value="NZ_JBFWIB010000001.1"/>
</dbReference>
<comment type="caution">
    <text evidence="2">The sequence shown here is derived from an EMBL/GenBank/DDBJ whole genome shotgun (WGS) entry which is preliminary data.</text>
</comment>
<sequence>MQPIPNLCTWLLMLALAACAAPPATGQTASVPAPVPEAAGSTGGDPLQLDRSCRADSDCAVKNVGNCCGYFPACVNREAQPDPEAVRARCTETGMASTCGFREISACSCVQDRCEAVRQPLQAPLE</sequence>
<dbReference type="EMBL" id="JBFWIC010000002">
    <property type="protein sequence ID" value="MEZ0473365.1"/>
    <property type="molecule type" value="Genomic_DNA"/>
</dbReference>
<organism evidence="2 3">
    <name type="scientific">Luteimonas salinilitoris</name>
    <dbReference type="NCBI Taxonomy" id="3237697"/>
    <lineage>
        <taxon>Bacteria</taxon>
        <taxon>Pseudomonadati</taxon>
        <taxon>Pseudomonadota</taxon>
        <taxon>Gammaproteobacteria</taxon>
        <taxon>Lysobacterales</taxon>
        <taxon>Lysobacteraceae</taxon>
        <taxon>Luteimonas</taxon>
    </lineage>
</organism>
<gene>
    <name evidence="2" type="ORF">AB6713_01865</name>
</gene>
<evidence type="ECO:0000313" key="2">
    <source>
        <dbReference type="EMBL" id="MEZ0473365.1"/>
    </source>
</evidence>
<evidence type="ECO:0000256" key="1">
    <source>
        <dbReference type="SAM" id="SignalP"/>
    </source>
</evidence>
<evidence type="ECO:0008006" key="4">
    <source>
        <dbReference type="Google" id="ProtNLM"/>
    </source>
</evidence>
<keyword evidence="1" id="KW-0732">Signal</keyword>
<name>A0ABV4HKU6_9GAMM</name>
<feature type="signal peptide" evidence="1">
    <location>
        <begin position="1"/>
        <end position="20"/>
    </location>
</feature>
<accession>A0ABV4HKU6</accession>
<dbReference type="Proteomes" id="UP001566331">
    <property type="component" value="Unassembled WGS sequence"/>
</dbReference>
<reference evidence="2 3" key="1">
    <citation type="submission" date="2024-07" db="EMBL/GenBank/DDBJ databases">
        <title>Luteimonas salilacus sp. nov., isolated from the shore soil of Salt Lake in Tibet of China.</title>
        <authorList>
            <person name="Zhang X."/>
            <person name="Li A."/>
        </authorList>
    </citation>
    <scope>NUCLEOTIDE SEQUENCE [LARGE SCALE GENOMIC DNA]</scope>
    <source>
        <strain evidence="2 3">B3-2-R+30</strain>
    </source>
</reference>